<organism evidence="5 6">
    <name type="scientific">Sphaeroforma arctica JP610</name>
    <dbReference type="NCBI Taxonomy" id="667725"/>
    <lineage>
        <taxon>Eukaryota</taxon>
        <taxon>Ichthyosporea</taxon>
        <taxon>Ichthyophonida</taxon>
        <taxon>Sphaeroforma</taxon>
    </lineage>
</organism>
<keyword evidence="6" id="KW-1185">Reference proteome</keyword>
<dbReference type="GO" id="GO:0003735">
    <property type="term" value="F:structural constituent of ribosome"/>
    <property type="evidence" value="ECO:0007669"/>
    <property type="project" value="InterPro"/>
</dbReference>
<dbReference type="HAMAP" id="MF_00499">
    <property type="entry name" value="Ribosomal_eL13"/>
    <property type="match status" value="1"/>
</dbReference>
<evidence type="ECO:0000256" key="2">
    <source>
        <dbReference type="ARBA" id="ARBA00022980"/>
    </source>
</evidence>
<dbReference type="eggNOG" id="KOG3295">
    <property type="taxonomic scope" value="Eukaryota"/>
</dbReference>
<evidence type="ECO:0000313" key="5">
    <source>
        <dbReference type="EMBL" id="KNC85477.1"/>
    </source>
</evidence>
<dbReference type="EMBL" id="KQ241700">
    <property type="protein sequence ID" value="KNC85477.1"/>
    <property type="molecule type" value="Genomic_DNA"/>
</dbReference>
<keyword evidence="2 4" id="KW-0689">Ribosomal protein</keyword>
<dbReference type="FunFam" id="1.20.5.110:FF:000003">
    <property type="entry name" value="60S ribosomal protein L13"/>
    <property type="match status" value="1"/>
</dbReference>
<sequence>MVRHNNVVPNAHFKKDWQNRVQCWFNQPGRKQRRRVSRQQKAVAIAPRPVAGLVRPAVRCPTAKYNSRMRSGRGFTLDEIKEAGLSAKVARTVGIAVDHRRKSRSVEALNRNVQRLKEYNERLIVFPKRAGKAKKGDASAEDIKAASQLTGAIIPVTQQHKREKARAITEEEKNFNAFYTLRMARANAKYVGVREKRAIAKAEAAAAAANKKK</sequence>
<dbReference type="InterPro" id="IPR018256">
    <property type="entry name" value="Ribosomal_eL13_CS"/>
</dbReference>
<dbReference type="STRING" id="667725.A0A0L0G8W9"/>
<comment type="similarity">
    <text evidence="1 4">Belongs to the eukaryotic ribosomal protein eL13 family.</text>
</comment>
<keyword evidence="3 4" id="KW-0687">Ribonucleoprotein</keyword>
<dbReference type="Proteomes" id="UP000054560">
    <property type="component" value="Unassembled WGS sequence"/>
</dbReference>
<dbReference type="PANTHER" id="PTHR11722">
    <property type="entry name" value="60S RIBOSOMAL PROTEIN L13"/>
    <property type="match status" value="1"/>
</dbReference>
<dbReference type="GO" id="GO:0006412">
    <property type="term" value="P:translation"/>
    <property type="evidence" value="ECO:0007669"/>
    <property type="project" value="InterPro"/>
</dbReference>
<evidence type="ECO:0000313" key="6">
    <source>
        <dbReference type="Proteomes" id="UP000054560"/>
    </source>
</evidence>
<dbReference type="GeneID" id="25902851"/>
<reference evidence="5 6" key="1">
    <citation type="submission" date="2011-02" db="EMBL/GenBank/DDBJ databases">
        <title>The Genome Sequence of Sphaeroforma arctica JP610.</title>
        <authorList>
            <consortium name="The Broad Institute Genome Sequencing Platform"/>
            <person name="Russ C."/>
            <person name="Cuomo C."/>
            <person name="Young S.K."/>
            <person name="Zeng Q."/>
            <person name="Gargeya S."/>
            <person name="Alvarado L."/>
            <person name="Berlin A."/>
            <person name="Chapman S.B."/>
            <person name="Chen Z."/>
            <person name="Freedman E."/>
            <person name="Gellesch M."/>
            <person name="Goldberg J."/>
            <person name="Griggs A."/>
            <person name="Gujja S."/>
            <person name="Heilman E."/>
            <person name="Heiman D."/>
            <person name="Howarth C."/>
            <person name="Mehta T."/>
            <person name="Neiman D."/>
            <person name="Pearson M."/>
            <person name="Roberts A."/>
            <person name="Saif S."/>
            <person name="Shea T."/>
            <person name="Shenoy N."/>
            <person name="Sisk P."/>
            <person name="Stolte C."/>
            <person name="Sykes S."/>
            <person name="White J."/>
            <person name="Yandava C."/>
            <person name="Burger G."/>
            <person name="Gray M.W."/>
            <person name="Holland P.W.H."/>
            <person name="King N."/>
            <person name="Lang F.B.F."/>
            <person name="Roger A.J."/>
            <person name="Ruiz-Trillo I."/>
            <person name="Haas B."/>
            <person name="Nusbaum C."/>
            <person name="Birren B."/>
        </authorList>
    </citation>
    <scope>NUCLEOTIDE SEQUENCE [LARGE SCALE GENOMIC DNA]</scope>
    <source>
        <strain evidence="5 6">JP610</strain>
    </source>
</reference>
<protein>
    <recommendedName>
        <fullName evidence="4">60S ribosomal protein L13</fullName>
    </recommendedName>
</protein>
<dbReference type="GO" id="GO:0022625">
    <property type="term" value="C:cytosolic large ribosomal subunit"/>
    <property type="evidence" value="ECO:0007669"/>
    <property type="project" value="TreeGrafter"/>
</dbReference>
<evidence type="ECO:0000256" key="1">
    <source>
        <dbReference type="ARBA" id="ARBA00005640"/>
    </source>
</evidence>
<accession>A0A0L0G8W9</accession>
<dbReference type="Pfam" id="PF01294">
    <property type="entry name" value="Ribosomal_L13e"/>
    <property type="match status" value="1"/>
</dbReference>
<dbReference type="AlphaFoldDB" id="A0A0L0G8W9"/>
<dbReference type="Gene3D" id="1.20.5.110">
    <property type="match status" value="1"/>
</dbReference>
<evidence type="ECO:0000256" key="4">
    <source>
        <dbReference type="RuleBase" id="RU000572"/>
    </source>
</evidence>
<dbReference type="OrthoDB" id="10264538at2759"/>
<gene>
    <name evidence="5" type="ORF">SARC_02347</name>
</gene>
<evidence type="ECO:0000256" key="3">
    <source>
        <dbReference type="ARBA" id="ARBA00023274"/>
    </source>
</evidence>
<dbReference type="PROSITE" id="PS01104">
    <property type="entry name" value="RIBOSOMAL_L13E"/>
    <property type="match status" value="1"/>
</dbReference>
<dbReference type="PANTHER" id="PTHR11722:SF0">
    <property type="entry name" value="LARGE RIBOSOMAL SUBUNIT PROTEIN EL13"/>
    <property type="match status" value="1"/>
</dbReference>
<dbReference type="GO" id="GO:0003723">
    <property type="term" value="F:RNA binding"/>
    <property type="evidence" value="ECO:0007669"/>
    <property type="project" value="TreeGrafter"/>
</dbReference>
<dbReference type="RefSeq" id="XP_014159379.1">
    <property type="nucleotide sequence ID" value="XM_014303904.1"/>
</dbReference>
<proteinExistence type="inferred from homology"/>
<dbReference type="InterPro" id="IPR001380">
    <property type="entry name" value="Ribosomal_eL13"/>
</dbReference>
<name>A0A0L0G8W9_9EUKA</name>